<protein>
    <submittedName>
        <fullName evidence="1">Uncharacterized protein</fullName>
    </submittedName>
</protein>
<accession>A0ABX7FJD4</accession>
<reference evidence="1 2" key="1">
    <citation type="submission" date="2021-01" db="EMBL/GenBank/DDBJ databases">
        <title>Identification of strong promoters based on the transcriptome of Brevibacillus choshinensis.</title>
        <authorList>
            <person name="Yao D."/>
            <person name="Zhang K."/>
            <person name="Wu J."/>
        </authorList>
    </citation>
    <scope>NUCLEOTIDE SEQUENCE [LARGE SCALE GENOMIC DNA]</scope>
    <source>
        <strain evidence="1 2">HPD31-SP3</strain>
    </source>
</reference>
<evidence type="ECO:0000313" key="1">
    <source>
        <dbReference type="EMBL" id="QRG65970.1"/>
    </source>
</evidence>
<gene>
    <name evidence="1" type="ORF">JNE38_20650</name>
</gene>
<dbReference type="EMBL" id="CP069127">
    <property type="protein sequence ID" value="QRG65970.1"/>
    <property type="molecule type" value="Genomic_DNA"/>
</dbReference>
<evidence type="ECO:0000313" key="2">
    <source>
        <dbReference type="Proteomes" id="UP000596248"/>
    </source>
</evidence>
<organism evidence="1 2">
    <name type="scientific">Brevibacillus choshinensis</name>
    <dbReference type="NCBI Taxonomy" id="54911"/>
    <lineage>
        <taxon>Bacteria</taxon>
        <taxon>Bacillati</taxon>
        <taxon>Bacillota</taxon>
        <taxon>Bacilli</taxon>
        <taxon>Bacillales</taxon>
        <taxon>Paenibacillaceae</taxon>
        <taxon>Brevibacillus</taxon>
    </lineage>
</organism>
<proteinExistence type="predicted"/>
<dbReference type="RefSeq" id="WP_203353039.1">
    <property type="nucleotide sequence ID" value="NZ_CP069127.1"/>
</dbReference>
<dbReference type="Proteomes" id="UP000596248">
    <property type="component" value="Chromosome"/>
</dbReference>
<sequence length="177" mass="20865">MFKRMGLFRPKKAGKIKAIDLNGLRRNWDFEVISKVIFDDEGNEYLSEDHVPKEVSFRLAIREDDIPECTDVAFRFEMNEEAEIHIVNAKQCGFGVLRMLRGNLAGRQYMFPIDDFHHGLQLFAYGVLTHDYMDKDIANHLLSDINEREMLKICVGMEIYDLVMHKVRTHNLKWRMK</sequence>
<name>A0ABX7FJD4_BRECH</name>
<keyword evidence="2" id="KW-1185">Reference proteome</keyword>